<name>A0A518IY60_9BACT</name>
<reference evidence="1 2" key="1">
    <citation type="submission" date="2019-02" db="EMBL/GenBank/DDBJ databases">
        <title>Deep-cultivation of Planctomycetes and their phenomic and genomic characterization uncovers novel biology.</title>
        <authorList>
            <person name="Wiegand S."/>
            <person name="Jogler M."/>
            <person name="Boedeker C."/>
            <person name="Pinto D."/>
            <person name="Vollmers J."/>
            <person name="Rivas-Marin E."/>
            <person name="Kohn T."/>
            <person name="Peeters S.H."/>
            <person name="Heuer A."/>
            <person name="Rast P."/>
            <person name="Oberbeckmann S."/>
            <person name="Bunk B."/>
            <person name="Jeske O."/>
            <person name="Meyerdierks A."/>
            <person name="Storesund J.E."/>
            <person name="Kallscheuer N."/>
            <person name="Luecker S."/>
            <person name="Lage O.M."/>
            <person name="Pohl T."/>
            <person name="Merkel B.J."/>
            <person name="Hornburger P."/>
            <person name="Mueller R.-W."/>
            <person name="Bruemmer F."/>
            <person name="Labrenz M."/>
            <person name="Spormann A.M."/>
            <person name="Op den Camp H."/>
            <person name="Overmann J."/>
            <person name="Amann R."/>
            <person name="Jetten M.S.M."/>
            <person name="Mascher T."/>
            <person name="Medema M.H."/>
            <person name="Devos D.P."/>
            <person name="Kaster A.-K."/>
            <person name="Ovreas L."/>
            <person name="Rohde M."/>
            <person name="Galperin M.Y."/>
            <person name="Jogler C."/>
        </authorList>
    </citation>
    <scope>NUCLEOTIDE SEQUENCE [LARGE SCALE GENOMIC DNA]</scope>
    <source>
        <strain evidence="1 2">Mal33</strain>
    </source>
</reference>
<gene>
    <name evidence="1" type="ORF">Mal33_40420</name>
</gene>
<sequence>MKETDFKRLGRYALERRWTPQQIATKQQEILRTTLALSSTLDGVNFTRMAAADLRRMCMLYDDHFFEGRLLWLARREGIDFNLSSRMTRAAGKTVTTYDSRVRDPQVPGGRKRTFEVILSTTLLFQTFHDLDRQVIVSGCVCNNRLQAAQRVCEHELVHLVEMLCFNDSNCAKRQFHGITRRFFGHTDYQHQLITQDERAAKRFQVSVGSPVEFQYEGKVLRGKVNRITRRATVLVPDGKGQMFDDGQRYKRFYVPLERLKPLARAS</sequence>
<dbReference type="AlphaFoldDB" id="A0A518IY60"/>
<protein>
    <recommendedName>
        <fullName evidence="3">SprT-like family protein</fullName>
    </recommendedName>
</protein>
<evidence type="ECO:0000313" key="2">
    <source>
        <dbReference type="Proteomes" id="UP000316770"/>
    </source>
</evidence>
<evidence type="ECO:0000313" key="1">
    <source>
        <dbReference type="EMBL" id="QDV58026.1"/>
    </source>
</evidence>
<dbReference type="EMBL" id="CP036318">
    <property type="protein sequence ID" value="QDV58026.1"/>
    <property type="molecule type" value="Genomic_DNA"/>
</dbReference>
<keyword evidence="2" id="KW-1185">Reference proteome</keyword>
<proteinExistence type="predicted"/>
<dbReference type="RefSeq" id="WP_145287963.1">
    <property type="nucleotide sequence ID" value="NZ_CP036318.1"/>
</dbReference>
<accession>A0A518IY60</accession>
<evidence type="ECO:0008006" key="3">
    <source>
        <dbReference type="Google" id="ProtNLM"/>
    </source>
</evidence>
<organism evidence="1 2">
    <name type="scientific">Rosistilla oblonga</name>
    <dbReference type="NCBI Taxonomy" id="2527990"/>
    <lineage>
        <taxon>Bacteria</taxon>
        <taxon>Pseudomonadati</taxon>
        <taxon>Planctomycetota</taxon>
        <taxon>Planctomycetia</taxon>
        <taxon>Pirellulales</taxon>
        <taxon>Pirellulaceae</taxon>
        <taxon>Rosistilla</taxon>
    </lineage>
</organism>
<dbReference type="Proteomes" id="UP000316770">
    <property type="component" value="Chromosome"/>
</dbReference>